<gene>
    <name evidence="13" type="ORF">BCR33DRAFT_684477</name>
</gene>
<dbReference type="CDD" id="cd15845">
    <property type="entry name" value="SNARE_syntaxin16"/>
    <property type="match status" value="1"/>
</dbReference>
<name>A0A1Y2BFC2_9FUNG</name>
<evidence type="ECO:0000313" key="13">
    <source>
        <dbReference type="EMBL" id="ORY33523.1"/>
    </source>
</evidence>
<evidence type="ECO:0000256" key="3">
    <source>
        <dbReference type="ARBA" id="ARBA00022448"/>
    </source>
</evidence>
<dbReference type="OrthoDB" id="10251371at2759"/>
<dbReference type="GO" id="GO:0005484">
    <property type="term" value="F:SNAP receptor activity"/>
    <property type="evidence" value="ECO:0007669"/>
    <property type="project" value="TreeGrafter"/>
</dbReference>
<comment type="similarity">
    <text evidence="2">Belongs to the syntaxin family.</text>
</comment>
<evidence type="ECO:0000256" key="6">
    <source>
        <dbReference type="ARBA" id="ARBA00022989"/>
    </source>
</evidence>
<comment type="caution">
    <text evidence="13">The sequence shown here is derived from an EMBL/GenBank/DDBJ whole genome shotgun (WGS) entry which is preliminary data.</text>
</comment>
<dbReference type="GO" id="GO:0000149">
    <property type="term" value="F:SNARE binding"/>
    <property type="evidence" value="ECO:0007669"/>
    <property type="project" value="TreeGrafter"/>
</dbReference>
<evidence type="ECO:0000256" key="5">
    <source>
        <dbReference type="ARBA" id="ARBA00022927"/>
    </source>
</evidence>
<dbReference type="STRING" id="329046.A0A1Y2BFC2"/>
<proteinExistence type="inferred from homology"/>
<evidence type="ECO:0000256" key="8">
    <source>
        <dbReference type="ARBA" id="ARBA00023054"/>
    </source>
</evidence>
<dbReference type="InterPro" id="IPR000727">
    <property type="entry name" value="T_SNARE_dom"/>
</dbReference>
<dbReference type="EMBL" id="MCGO01000067">
    <property type="protein sequence ID" value="ORY33523.1"/>
    <property type="molecule type" value="Genomic_DNA"/>
</dbReference>
<feature type="non-terminal residue" evidence="13">
    <location>
        <position position="1"/>
    </location>
</feature>
<evidence type="ECO:0000256" key="2">
    <source>
        <dbReference type="ARBA" id="ARBA00009063"/>
    </source>
</evidence>
<reference evidence="13 14" key="1">
    <citation type="submission" date="2016-07" db="EMBL/GenBank/DDBJ databases">
        <title>Pervasive Adenine N6-methylation of Active Genes in Fungi.</title>
        <authorList>
            <consortium name="DOE Joint Genome Institute"/>
            <person name="Mondo S.J."/>
            <person name="Dannebaum R.O."/>
            <person name="Kuo R.C."/>
            <person name="Labutti K."/>
            <person name="Haridas S."/>
            <person name="Kuo A."/>
            <person name="Salamov A."/>
            <person name="Ahrendt S.R."/>
            <person name="Lipzen A."/>
            <person name="Sullivan W."/>
            <person name="Andreopoulos W.B."/>
            <person name="Clum A."/>
            <person name="Lindquist E."/>
            <person name="Daum C."/>
            <person name="Ramamoorthy G.K."/>
            <person name="Gryganskyi A."/>
            <person name="Culley D."/>
            <person name="Magnuson J.K."/>
            <person name="James T.Y."/>
            <person name="O'Malley M.A."/>
            <person name="Stajich J.E."/>
            <person name="Spatafora J.W."/>
            <person name="Visel A."/>
            <person name="Grigoriev I.V."/>
        </authorList>
    </citation>
    <scope>NUCLEOTIDE SEQUENCE [LARGE SCALE GENOMIC DNA]</scope>
    <source>
        <strain evidence="13 14">JEL800</strain>
    </source>
</reference>
<accession>A0A1Y2BFC2</accession>
<dbReference type="GO" id="GO:0000139">
    <property type="term" value="C:Golgi membrane"/>
    <property type="evidence" value="ECO:0007669"/>
    <property type="project" value="UniProtKB-SubCell"/>
</dbReference>
<dbReference type="GO" id="GO:0006886">
    <property type="term" value="P:intracellular protein transport"/>
    <property type="evidence" value="ECO:0007669"/>
    <property type="project" value="TreeGrafter"/>
</dbReference>
<dbReference type="AlphaFoldDB" id="A0A1Y2BFC2"/>
<keyword evidence="4 11" id="KW-0812">Transmembrane</keyword>
<dbReference type="Proteomes" id="UP000193642">
    <property type="component" value="Unassembled WGS sequence"/>
</dbReference>
<evidence type="ECO:0000259" key="12">
    <source>
        <dbReference type="PROSITE" id="PS50192"/>
    </source>
</evidence>
<evidence type="ECO:0000256" key="7">
    <source>
        <dbReference type="ARBA" id="ARBA00023034"/>
    </source>
</evidence>
<dbReference type="InterPro" id="IPR010989">
    <property type="entry name" value="SNARE"/>
</dbReference>
<evidence type="ECO:0000256" key="1">
    <source>
        <dbReference type="ARBA" id="ARBA00004409"/>
    </source>
</evidence>
<keyword evidence="14" id="KW-1185">Reference proteome</keyword>
<keyword evidence="8 10" id="KW-0175">Coiled coil</keyword>
<keyword evidence="5" id="KW-0653">Protein transport</keyword>
<evidence type="ECO:0000256" key="11">
    <source>
        <dbReference type="SAM" id="Phobius"/>
    </source>
</evidence>
<protein>
    <submittedName>
        <fullName evidence="13">t-SNARE</fullName>
    </submittedName>
</protein>
<evidence type="ECO:0000256" key="10">
    <source>
        <dbReference type="SAM" id="Coils"/>
    </source>
</evidence>
<dbReference type="InterPro" id="IPR045242">
    <property type="entry name" value="Syntaxin"/>
</dbReference>
<dbReference type="SUPFAM" id="SSF47661">
    <property type="entry name" value="t-snare proteins"/>
    <property type="match status" value="1"/>
</dbReference>
<dbReference type="PANTHER" id="PTHR19957">
    <property type="entry name" value="SYNTAXIN"/>
    <property type="match status" value="1"/>
</dbReference>
<dbReference type="GO" id="GO:0031201">
    <property type="term" value="C:SNARE complex"/>
    <property type="evidence" value="ECO:0007669"/>
    <property type="project" value="TreeGrafter"/>
</dbReference>
<keyword evidence="6 11" id="KW-1133">Transmembrane helix</keyword>
<dbReference type="PANTHER" id="PTHR19957:SF83">
    <property type="entry name" value="SYNTAXIN-16"/>
    <property type="match status" value="1"/>
</dbReference>
<evidence type="ECO:0000256" key="9">
    <source>
        <dbReference type="ARBA" id="ARBA00023136"/>
    </source>
</evidence>
<comment type="subcellular location">
    <subcellularLocation>
        <location evidence="1">Golgi apparatus membrane</location>
        <topology evidence="1">Single-pass type IV membrane protein</topology>
    </subcellularLocation>
</comment>
<keyword evidence="9 11" id="KW-0472">Membrane</keyword>
<dbReference type="GO" id="GO:0006906">
    <property type="term" value="P:vesicle fusion"/>
    <property type="evidence" value="ECO:0007669"/>
    <property type="project" value="TreeGrafter"/>
</dbReference>
<feature type="domain" description="T-SNARE coiled-coil homology" evidence="12">
    <location>
        <begin position="187"/>
        <end position="249"/>
    </location>
</feature>
<dbReference type="Pfam" id="PF05739">
    <property type="entry name" value="SNARE"/>
    <property type="match status" value="1"/>
</dbReference>
<keyword evidence="3" id="KW-0813">Transport</keyword>
<feature type="transmembrane region" description="Helical" evidence="11">
    <location>
        <begin position="262"/>
        <end position="281"/>
    </location>
</feature>
<dbReference type="GO" id="GO:0048278">
    <property type="term" value="P:vesicle docking"/>
    <property type="evidence" value="ECO:0007669"/>
    <property type="project" value="TreeGrafter"/>
</dbReference>
<dbReference type="Gene3D" id="1.20.58.70">
    <property type="match status" value="1"/>
</dbReference>
<dbReference type="PROSITE" id="PS50192">
    <property type="entry name" value="T_SNARE"/>
    <property type="match status" value="1"/>
</dbReference>
<keyword evidence="7" id="KW-0333">Golgi apparatus</keyword>
<organism evidence="13 14">
    <name type="scientific">Rhizoclosmatium globosum</name>
    <dbReference type="NCBI Taxonomy" id="329046"/>
    <lineage>
        <taxon>Eukaryota</taxon>
        <taxon>Fungi</taxon>
        <taxon>Fungi incertae sedis</taxon>
        <taxon>Chytridiomycota</taxon>
        <taxon>Chytridiomycota incertae sedis</taxon>
        <taxon>Chytridiomycetes</taxon>
        <taxon>Chytridiales</taxon>
        <taxon>Chytriomycetaceae</taxon>
        <taxon>Rhizoclosmatium</taxon>
    </lineage>
</organism>
<sequence length="284" mass="32022">MPNLDATDEAAGLINSGEVVVEMSQLPPKWVDVVDEVHAVIAEIKTKIHDLEQMHKKHLLPGFSDDRLGTEQNIERFAEQITNHFRVAQRKIKKIEADVKNANSEQQAKFGRNIQMSLAAKLQDVSGVFRKAQSAYLNKLRGRETRSKDMFKSNLPSTPAEGADEDEDAELDAVFTDAQMALLQNNERAISEREKEINDIVKSINGLAEIFKELQTMVIDQGTVLDRIDYNIEMTASHMQDAHVQLEKASAYQEKTKGKLCIIFLGLLVFILLVIIFYKVIKGK</sequence>
<evidence type="ECO:0000313" key="14">
    <source>
        <dbReference type="Proteomes" id="UP000193642"/>
    </source>
</evidence>
<evidence type="ECO:0000256" key="4">
    <source>
        <dbReference type="ARBA" id="ARBA00022692"/>
    </source>
</evidence>
<feature type="coiled-coil region" evidence="10">
    <location>
        <begin position="78"/>
        <end position="105"/>
    </location>
</feature>
<dbReference type="SMART" id="SM00397">
    <property type="entry name" value="t_SNARE"/>
    <property type="match status" value="1"/>
</dbReference>